<dbReference type="SUPFAM" id="SSF74653">
    <property type="entry name" value="TolA/TonB C-terminal domain"/>
    <property type="match status" value="2"/>
</dbReference>
<evidence type="ECO:0000256" key="3">
    <source>
        <dbReference type="ARBA" id="ARBA00022989"/>
    </source>
</evidence>
<dbReference type="Gene3D" id="3.30.1150.10">
    <property type="match status" value="2"/>
</dbReference>
<protein>
    <submittedName>
        <fullName evidence="6">TonB family protein</fullName>
    </submittedName>
</protein>
<dbReference type="InterPro" id="IPR037682">
    <property type="entry name" value="TonB_C"/>
</dbReference>
<dbReference type="Proteomes" id="UP000644140">
    <property type="component" value="Chromosome"/>
</dbReference>
<evidence type="ECO:0000259" key="5">
    <source>
        <dbReference type="PROSITE" id="PS52015"/>
    </source>
</evidence>
<keyword evidence="3" id="KW-1133">Transmembrane helix</keyword>
<evidence type="ECO:0000313" key="6">
    <source>
        <dbReference type="EMBL" id="UUN97072.1"/>
    </source>
</evidence>
<evidence type="ECO:0000256" key="4">
    <source>
        <dbReference type="ARBA" id="ARBA00023136"/>
    </source>
</evidence>
<name>A0A8I1AN20_ACIBZ</name>
<proteinExistence type="predicted"/>
<dbReference type="InterPro" id="IPR006260">
    <property type="entry name" value="TonB/TolA_C"/>
</dbReference>
<evidence type="ECO:0000256" key="1">
    <source>
        <dbReference type="ARBA" id="ARBA00004167"/>
    </source>
</evidence>
<dbReference type="Pfam" id="PF13103">
    <property type="entry name" value="TonB_2"/>
    <property type="match status" value="1"/>
</dbReference>
<dbReference type="AlphaFoldDB" id="A0A8I1AN20"/>
<feature type="domain" description="TonB C-terminal" evidence="5">
    <location>
        <begin position="158"/>
        <end position="257"/>
    </location>
</feature>
<organism evidence="6 7">
    <name type="scientific">Acinetobacter bereziniae</name>
    <name type="common">Acinetobacter genomosp. 10</name>
    <dbReference type="NCBI Taxonomy" id="106648"/>
    <lineage>
        <taxon>Bacteria</taxon>
        <taxon>Pseudomonadati</taxon>
        <taxon>Pseudomonadota</taxon>
        <taxon>Gammaproteobacteria</taxon>
        <taxon>Moraxellales</taxon>
        <taxon>Moraxellaceae</taxon>
        <taxon>Acinetobacter</taxon>
    </lineage>
</organism>
<evidence type="ECO:0000256" key="2">
    <source>
        <dbReference type="ARBA" id="ARBA00022692"/>
    </source>
</evidence>
<sequence length="261" mass="29661">MNKALLITGLMCLSTYGHSAEKLPTIKVKGEQSDRNAPLHLTTRIQWVKFPQVQYQTAELKTQDRSAIIRVSANSLGQVTDAEVQESTGITALNQKLIDAVEAAKVKPYSKNGKAMPIVGYQTFTLNMDNAQDNTQAHAQLSECTFAFNSKHWIKQTQDKSVAFHYTQQPQLSLDSALLKNKDRTVKFKFKVDQQGNIKRVKLTQLSGVNAIDQQVIQAVEQTQIQVKRSYRTLWTFKPRSFNDEIQFKINDCNEFNHQLK</sequence>
<comment type="subcellular location">
    <subcellularLocation>
        <location evidence="1">Membrane</location>
        <topology evidence="1">Single-pass membrane protein</topology>
    </subcellularLocation>
</comment>
<keyword evidence="2" id="KW-0812">Transmembrane</keyword>
<reference evidence="6" key="1">
    <citation type="submission" date="2022-02" db="EMBL/GenBank/DDBJ databases">
        <title>Characterization of Tn125 harboring carbapenem-resistant Acinetobacter bereziniae clinical isolates.</title>
        <authorList>
            <person name="Wong N.-K."/>
            <person name="Pan Q."/>
        </authorList>
    </citation>
    <scope>NUCLEOTIDE SEQUENCE</scope>
    <source>
        <strain evidence="6">GD03393</strain>
    </source>
</reference>
<dbReference type="RefSeq" id="WP_151780596.1">
    <property type="nucleotide sequence ID" value="NZ_BKNL01000002.1"/>
</dbReference>
<accession>A0A8I1AN20</accession>
<keyword evidence="4" id="KW-0472">Membrane</keyword>
<dbReference type="PROSITE" id="PS52015">
    <property type="entry name" value="TONB_CTD"/>
    <property type="match status" value="1"/>
</dbReference>
<dbReference type="NCBIfam" id="TIGR01352">
    <property type="entry name" value="tonB_Cterm"/>
    <property type="match status" value="1"/>
</dbReference>
<gene>
    <name evidence="6" type="ORF">I9054_017180</name>
</gene>
<evidence type="ECO:0000313" key="7">
    <source>
        <dbReference type="Proteomes" id="UP000644140"/>
    </source>
</evidence>
<dbReference type="GO" id="GO:0016020">
    <property type="term" value="C:membrane"/>
    <property type="evidence" value="ECO:0007669"/>
    <property type="project" value="UniProtKB-SubCell"/>
</dbReference>
<dbReference type="GO" id="GO:0055085">
    <property type="term" value="P:transmembrane transport"/>
    <property type="evidence" value="ECO:0007669"/>
    <property type="project" value="InterPro"/>
</dbReference>
<dbReference type="EMBL" id="CP092085">
    <property type="protein sequence ID" value="UUN97072.1"/>
    <property type="molecule type" value="Genomic_DNA"/>
</dbReference>